<proteinExistence type="predicted"/>
<keyword evidence="7" id="KW-1185">Reference proteome</keyword>
<organism evidence="6 7">
    <name type="scientific">Goodea atripinnis</name>
    <dbReference type="NCBI Taxonomy" id="208336"/>
    <lineage>
        <taxon>Eukaryota</taxon>
        <taxon>Metazoa</taxon>
        <taxon>Chordata</taxon>
        <taxon>Craniata</taxon>
        <taxon>Vertebrata</taxon>
        <taxon>Euteleostomi</taxon>
        <taxon>Actinopterygii</taxon>
        <taxon>Neopterygii</taxon>
        <taxon>Teleostei</taxon>
        <taxon>Neoteleostei</taxon>
        <taxon>Acanthomorphata</taxon>
        <taxon>Ovalentaria</taxon>
        <taxon>Atherinomorphae</taxon>
        <taxon>Cyprinodontiformes</taxon>
        <taxon>Goodeidae</taxon>
        <taxon>Goodea</taxon>
    </lineage>
</organism>
<dbReference type="PANTHER" id="PTHR45881:SF3">
    <property type="entry name" value="FORKHEAD BOX PROTEIN K2"/>
    <property type="match status" value="1"/>
</dbReference>
<evidence type="ECO:0000313" key="6">
    <source>
        <dbReference type="EMBL" id="MEQ2189491.1"/>
    </source>
</evidence>
<comment type="subcellular location">
    <subcellularLocation>
        <location evidence="1">Nucleus</location>
    </subcellularLocation>
</comment>
<feature type="region of interest" description="Disordered" evidence="5">
    <location>
        <begin position="128"/>
        <end position="150"/>
    </location>
</feature>
<evidence type="ECO:0000313" key="7">
    <source>
        <dbReference type="Proteomes" id="UP001476798"/>
    </source>
</evidence>
<protein>
    <recommendedName>
        <fullName evidence="8">Forkhead box K2</fullName>
    </recommendedName>
</protein>
<reference evidence="6 7" key="1">
    <citation type="submission" date="2021-06" db="EMBL/GenBank/DDBJ databases">
        <authorList>
            <person name="Palmer J.M."/>
        </authorList>
    </citation>
    <scope>NUCLEOTIDE SEQUENCE [LARGE SCALE GENOMIC DNA]</scope>
    <source>
        <strain evidence="6 7">GA_2019</strain>
        <tissue evidence="6">Muscle</tissue>
    </source>
</reference>
<feature type="compositionally biased region" description="Polar residues" evidence="5">
    <location>
        <begin position="13"/>
        <end position="23"/>
    </location>
</feature>
<dbReference type="Proteomes" id="UP001476798">
    <property type="component" value="Unassembled WGS sequence"/>
</dbReference>
<keyword evidence="2" id="KW-0805">Transcription regulation</keyword>
<feature type="non-terminal residue" evidence="6">
    <location>
        <position position="1"/>
    </location>
</feature>
<accession>A0ABV0Q127</accession>
<evidence type="ECO:0000256" key="2">
    <source>
        <dbReference type="ARBA" id="ARBA00023015"/>
    </source>
</evidence>
<keyword evidence="3" id="KW-0804">Transcription</keyword>
<evidence type="ECO:0008006" key="8">
    <source>
        <dbReference type="Google" id="ProtNLM"/>
    </source>
</evidence>
<evidence type="ECO:0000256" key="3">
    <source>
        <dbReference type="ARBA" id="ARBA00023163"/>
    </source>
</evidence>
<dbReference type="PANTHER" id="PTHR45881">
    <property type="entry name" value="CHECKPOINT SUPPRESSOR 1-LIKE, ISOFORM A-RELATED"/>
    <property type="match status" value="1"/>
</dbReference>
<gene>
    <name evidence="6" type="ORF">GOODEAATRI_025858</name>
</gene>
<keyword evidence="4" id="KW-0539">Nucleus</keyword>
<feature type="compositionally biased region" description="Low complexity" evidence="5">
    <location>
        <begin position="30"/>
        <end position="48"/>
    </location>
</feature>
<comment type="caution">
    <text evidence="6">The sequence shown here is derived from an EMBL/GenBank/DDBJ whole genome shotgun (WGS) entry which is preliminary data.</text>
</comment>
<evidence type="ECO:0000256" key="1">
    <source>
        <dbReference type="ARBA" id="ARBA00004123"/>
    </source>
</evidence>
<evidence type="ECO:0000256" key="5">
    <source>
        <dbReference type="SAM" id="MobiDB-lite"/>
    </source>
</evidence>
<feature type="region of interest" description="Disordered" evidence="5">
    <location>
        <begin position="1"/>
        <end position="48"/>
    </location>
</feature>
<dbReference type="EMBL" id="JAHRIO010093068">
    <property type="protein sequence ID" value="MEQ2189491.1"/>
    <property type="molecule type" value="Genomic_DNA"/>
</dbReference>
<sequence length="192" mass="20322">APASPSHMGVLSAHSSGVQTPDSLSREGSPVPMESEAPPAPPAQSATVQPKLAVIQEARFTQNSPASHLNSQSVLIAVQRQMPQTTMKPVTYAMASPAMVTTSVSSAPVMQTVHVVHQIPAVTMATVGGQAASTESPEPQENGGGGEHQKIKGDFIRRVLVRHYAAGARRFTLLHPVLQSKWSRSRPSQLLL</sequence>
<name>A0ABV0Q127_9TELE</name>
<evidence type="ECO:0000256" key="4">
    <source>
        <dbReference type="ARBA" id="ARBA00023242"/>
    </source>
</evidence>